<accession>A0ABU6QBZ5</accession>
<dbReference type="Pfam" id="PF07734">
    <property type="entry name" value="FBA_1"/>
    <property type="match status" value="1"/>
</dbReference>
<dbReference type="PANTHER" id="PTHR31672:SF13">
    <property type="entry name" value="F-BOX PROTEIN CPR30-LIKE"/>
    <property type="match status" value="1"/>
</dbReference>
<dbReference type="InterPro" id="IPR050796">
    <property type="entry name" value="SCF_F-box_component"/>
</dbReference>
<feature type="domain" description="F-box associated beta-propeller type 1" evidence="1">
    <location>
        <begin position="125"/>
        <end position="303"/>
    </location>
</feature>
<dbReference type="InterPro" id="IPR011043">
    <property type="entry name" value="Gal_Oxase/kelch_b-propeller"/>
</dbReference>
<evidence type="ECO:0000259" key="1">
    <source>
        <dbReference type="Pfam" id="PF07734"/>
    </source>
</evidence>
<evidence type="ECO:0000313" key="2">
    <source>
        <dbReference type="EMBL" id="MED6108971.1"/>
    </source>
</evidence>
<dbReference type="EMBL" id="JASCZI010000118">
    <property type="protein sequence ID" value="MED6108971.1"/>
    <property type="molecule type" value="Genomic_DNA"/>
</dbReference>
<gene>
    <name evidence="2" type="ORF">PIB30_029196</name>
</gene>
<organism evidence="2 3">
    <name type="scientific">Stylosanthes scabra</name>
    <dbReference type="NCBI Taxonomy" id="79078"/>
    <lineage>
        <taxon>Eukaryota</taxon>
        <taxon>Viridiplantae</taxon>
        <taxon>Streptophyta</taxon>
        <taxon>Embryophyta</taxon>
        <taxon>Tracheophyta</taxon>
        <taxon>Spermatophyta</taxon>
        <taxon>Magnoliopsida</taxon>
        <taxon>eudicotyledons</taxon>
        <taxon>Gunneridae</taxon>
        <taxon>Pentapetalae</taxon>
        <taxon>rosids</taxon>
        <taxon>fabids</taxon>
        <taxon>Fabales</taxon>
        <taxon>Fabaceae</taxon>
        <taxon>Papilionoideae</taxon>
        <taxon>50 kb inversion clade</taxon>
        <taxon>dalbergioids sensu lato</taxon>
        <taxon>Dalbergieae</taxon>
        <taxon>Pterocarpus clade</taxon>
        <taxon>Stylosanthes</taxon>
    </lineage>
</organism>
<comment type="caution">
    <text evidence="2">The sequence shown here is derived from an EMBL/GenBank/DDBJ whole genome shotgun (WGS) entry which is preliminary data.</text>
</comment>
<dbReference type="Proteomes" id="UP001341840">
    <property type="component" value="Unassembled WGS sequence"/>
</dbReference>
<name>A0ABU6QBZ5_9FABA</name>
<dbReference type="PANTHER" id="PTHR31672">
    <property type="entry name" value="BNACNNG10540D PROTEIN"/>
    <property type="match status" value="1"/>
</dbReference>
<protein>
    <recommendedName>
        <fullName evidence="1">F-box associated beta-propeller type 1 domain-containing protein</fullName>
    </recommendedName>
</protein>
<dbReference type="InterPro" id="IPR017451">
    <property type="entry name" value="F-box-assoc_interact_dom"/>
</dbReference>
<dbReference type="InterPro" id="IPR006527">
    <property type="entry name" value="F-box-assoc_dom_typ1"/>
</dbReference>
<reference evidence="2 3" key="1">
    <citation type="journal article" date="2023" name="Plants (Basel)">
        <title>Bridging the Gap: Combining Genomics and Transcriptomics Approaches to Understand Stylosanthes scabra, an Orphan Legume from the Brazilian Caatinga.</title>
        <authorList>
            <person name="Ferreira-Neto J.R.C."/>
            <person name="da Silva M.D."/>
            <person name="Binneck E."/>
            <person name="de Melo N.F."/>
            <person name="da Silva R.H."/>
            <person name="de Melo A.L.T.M."/>
            <person name="Pandolfi V."/>
            <person name="Bustamante F.O."/>
            <person name="Brasileiro-Vidal A.C."/>
            <person name="Benko-Iseppon A.M."/>
        </authorList>
    </citation>
    <scope>NUCLEOTIDE SEQUENCE [LARGE SCALE GENOMIC DNA]</scope>
    <source>
        <tissue evidence="2">Leaves</tissue>
    </source>
</reference>
<proteinExistence type="predicted"/>
<dbReference type="SUPFAM" id="SSF50965">
    <property type="entry name" value="Galactose oxidase, central domain"/>
    <property type="match status" value="1"/>
</dbReference>
<sequence length="381" mass="44205">MSENQLQLHQDLHQLNDELLWKIFVKAQPKVVARCRLLSTSWDYKLKSTSFLKEHYDESRSKTRSLIIGLGYPPTDRVSNHFIRLFLGSTQQVNFVLPRPNWFNENCVVIGSDHGVVCFRFTAGDPNSRILIWNPLTLKERVLPDDSPRHCCLSMSIFGFGYMKDSQKYCIVHVFKCQYKEEKMRWTLFQAWDRSWNYDGTIDSGIVKLGNKPIVQDGRVHWLGWEANPDVVPSHIAVFDLERRMWHEARIPEDAKTTYHSLTEFNNGVGFVSYQNSHMKRTVQVWQIKEDGSEGLLWEKMIRVSGLGIPHNPTLFSGNDIISVLDCSGGSVAANDTHRTDLWVTRLKHKKKTVEWLLHNTWQEDISLTTITMHSESLFKV</sequence>
<keyword evidence="3" id="KW-1185">Reference proteome</keyword>
<dbReference type="NCBIfam" id="TIGR01640">
    <property type="entry name" value="F_box_assoc_1"/>
    <property type="match status" value="1"/>
</dbReference>
<evidence type="ECO:0000313" key="3">
    <source>
        <dbReference type="Proteomes" id="UP001341840"/>
    </source>
</evidence>